<dbReference type="InterPro" id="IPR017867">
    <property type="entry name" value="Tyr_phospatase_low_mol_wt"/>
</dbReference>
<name>A0A915JMH7_ROMCU</name>
<reference evidence="10" key="1">
    <citation type="submission" date="2022-11" db="UniProtKB">
        <authorList>
            <consortium name="WormBaseParasite"/>
        </authorList>
    </citation>
    <scope>IDENTIFICATION</scope>
</reference>
<dbReference type="InterPro" id="IPR036196">
    <property type="entry name" value="Ptyr_pPase_sf"/>
</dbReference>
<dbReference type="PANTHER" id="PTHR11717:SF7">
    <property type="entry name" value="LOW MOLECULAR WEIGHT PHOSPHOTYROSINE PROTEIN PHOSPHATASE"/>
    <property type="match status" value="1"/>
</dbReference>
<keyword evidence="3" id="KW-0963">Cytoplasm</keyword>
<evidence type="ECO:0000313" key="10">
    <source>
        <dbReference type="WBParaSite" id="nRc.2.0.1.t27313-RA"/>
    </source>
</evidence>
<evidence type="ECO:0000256" key="5">
    <source>
        <dbReference type="ARBA" id="ARBA00022912"/>
    </source>
</evidence>
<dbReference type="InterPro" id="IPR050438">
    <property type="entry name" value="LMW_PTPase"/>
</dbReference>
<comment type="subcellular location">
    <subcellularLocation>
        <location evidence="1">Cytoplasm</location>
    </subcellularLocation>
</comment>
<dbReference type="GO" id="GO:0005737">
    <property type="term" value="C:cytoplasm"/>
    <property type="evidence" value="ECO:0007669"/>
    <property type="project" value="UniProtKB-SubCell"/>
</dbReference>
<feature type="domain" description="Phosphotyrosine protein phosphatase I" evidence="8">
    <location>
        <begin position="503"/>
        <end position="651"/>
    </location>
</feature>
<sequence>MQKVVDLLNYLNYNYRNVIANMPLDVNFETKWDKLSNIAPCEPKTEPKKLCNVNGQDHLEKIDKRNFILTLSDQELTGLTENELSKFFEYLNEKEVNDLLMRRRILCLKNDKVFINNIDVSSLTRIDVADIFEKLQKIEDVLAFKQYIFEFLSRQIDVIEKIDNQWSSINELVDFLDVEQADEIRNKFQQNVRREENPQIVDDSVKKLSNSRKNSSNPTRNSTDKENLRDILVVSPFTDKDAKKTSTPLADSKNVAKIVNKKPMPLPALNSDSHSQTNVTVNQGHCTQKESALHFEQVRRQLSSLSDDTVNKLSIDDLEQQYFGFMSPEEILDMLQRKKSDSRSLSSSFFRRSVPSESVSPELFDPEVSKAGVFSPEDVKVQINNHNSTLSSFPASGTSISPVRNFIKPEAKEYFKITPNISMSNSSFSSKTSKNDQSFEALQQLSDSSSPFMSLRPKKVVFQADASFIVETDENIDDARAELTSNRNENSTKSSTTVDQSVSSNICRSPVAEAVFIHLTKEKGVADDWLVDSAATADYHIGLRPDRRAIEVLKGHGISDYRHIVRQICDEDFEKFDFIFGMDDDNIEDLKELYNHAKKKNSNTKAQIKLLGSYDSDGDKIIQDPYYTKGLAAFETVYEKCVRSCNGFLDSQK</sequence>
<dbReference type="WBParaSite" id="nRc.2.0.1.t27313-RA">
    <property type="protein sequence ID" value="nRc.2.0.1.t27313-RA"/>
    <property type="gene ID" value="nRc.2.0.1.g27313"/>
</dbReference>
<evidence type="ECO:0000256" key="3">
    <source>
        <dbReference type="ARBA" id="ARBA00022490"/>
    </source>
</evidence>
<dbReference type="PANTHER" id="PTHR11717">
    <property type="entry name" value="LOW MOLECULAR WEIGHT PROTEIN TYROSINE PHOSPHATASE"/>
    <property type="match status" value="1"/>
</dbReference>
<accession>A0A915JMH7</accession>
<protein>
    <submittedName>
        <fullName evidence="10">Acid phosphatase</fullName>
    </submittedName>
</protein>
<feature type="active site" description="Proton donor" evidence="6">
    <location>
        <position position="624"/>
    </location>
</feature>
<dbReference type="InterPro" id="IPR023485">
    <property type="entry name" value="Ptyr_pPase"/>
</dbReference>
<keyword evidence="9" id="KW-1185">Reference proteome</keyword>
<dbReference type="Proteomes" id="UP000887565">
    <property type="component" value="Unplaced"/>
</dbReference>
<feature type="compositionally biased region" description="Low complexity" evidence="7">
    <location>
        <begin position="207"/>
        <end position="217"/>
    </location>
</feature>
<dbReference type="SMART" id="SM00226">
    <property type="entry name" value="LMWPc"/>
    <property type="match status" value="1"/>
</dbReference>
<dbReference type="SUPFAM" id="SSF52788">
    <property type="entry name" value="Phosphotyrosine protein phosphatases I"/>
    <property type="match status" value="1"/>
</dbReference>
<evidence type="ECO:0000256" key="4">
    <source>
        <dbReference type="ARBA" id="ARBA00022801"/>
    </source>
</evidence>
<feature type="region of interest" description="Disordered" evidence="7">
    <location>
        <begin position="189"/>
        <end position="228"/>
    </location>
</feature>
<feature type="active site" evidence="6">
    <location>
        <position position="508"/>
    </location>
</feature>
<evidence type="ECO:0000313" key="9">
    <source>
        <dbReference type="Proteomes" id="UP000887565"/>
    </source>
</evidence>
<dbReference type="AlphaFoldDB" id="A0A915JMH7"/>
<keyword evidence="4" id="KW-0378">Hydrolase</keyword>
<dbReference type="GO" id="GO:0004725">
    <property type="term" value="F:protein tyrosine phosphatase activity"/>
    <property type="evidence" value="ECO:0007669"/>
    <property type="project" value="InterPro"/>
</dbReference>
<dbReference type="CDD" id="cd16343">
    <property type="entry name" value="LMWPTP"/>
    <property type="match status" value="1"/>
</dbReference>
<dbReference type="Pfam" id="PF01451">
    <property type="entry name" value="LMWPc"/>
    <property type="match status" value="1"/>
</dbReference>
<evidence type="ECO:0000256" key="6">
    <source>
        <dbReference type="PIRSR" id="PIRSR617867-1"/>
    </source>
</evidence>
<evidence type="ECO:0000256" key="1">
    <source>
        <dbReference type="ARBA" id="ARBA00004496"/>
    </source>
</evidence>
<evidence type="ECO:0000259" key="8">
    <source>
        <dbReference type="SMART" id="SM00226"/>
    </source>
</evidence>
<organism evidence="9 10">
    <name type="scientific">Romanomermis culicivorax</name>
    <name type="common">Nematode worm</name>
    <dbReference type="NCBI Taxonomy" id="13658"/>
    <lineage>
        <taxon>Eukaryota</taxon>
        <taxon>Metazoa</taxon>
        <taxon>Ecdysozoa</taxon>
        <taxon>Nematoda</taxon>
        <taxon>Enoplea</taxon>
        <taxon>Dorylaimia</taxon>
        <taxon>Mermithida</taxon>
        <taxon>Mermithoidea</taxon>
        <taxon>Mermithidae</taxon>
        <taxon>Romanomermis</taxon>
    </lineage>
</organism>
<comment type="similarity">
    <text evidence="2">Belongs to the low molecular weight phosphotyrosine protein phosphatase family.</text>
</comment>
<proteinExistence type="inferred from homology"/>
<evidence type="ECO:0000256" key="2">
    <source>
        <dbReference type="ARBA" id="ARBA00011063"/>
    </source>
</evidence>
<dbReference type="PRINTS" id="PR00719">
    <property type="entry name" value="LMWPTPASE"/>
</dbReference>
<dbReference type="FunFam" id="3.40.50.2300:FF:000105">
    <property type="entry name" value="Low molecular weight phosphotyrosine protein"/>
    <property type="match status" value="1"/>
</dbReference>
<evidence type="ECO:0000256" key="7">
    <source>
        <dbReference type="SAM" id="MobiDB-lite"/>
    </source>
</evidence>
<dbReference type="Gene3D" id="3.40.50.2300">
    <property type="match status" value="1"/>
</dbReference>
<keyword evidence="5" id="KW-0904">Protein phosphatase</keyword>